<dbReference type="GO" id="GO:0045944">
    <property type="term" value="P:positive regulation of transcription by RNA polymerase II"/>
    <property type="evidence" value="ECO:0007669"/>
    <property type="project" value="TreeGrafter"/>
</dbReference>
<comment type="caution">
    <text evidence="3">The sequence shown here is derived from an EMBL/GenBank/DDBJ whole genome shotgun (WGS) entry which is preliminary data.</text>
</comment>
<proteinExistence type="predicted"/>
<feature type="compositionally biased region" description="Acidic residues" evidence="1">
    <location>
        <begin position="652"/>
        <end position="664"/>
    </location>
</feature>
<dbReference type="SMART" id="SM00240">
    <property type="entry name" value="FHA"/>
    <property type="match status" value="1"/>
</dbReference>
<dbReference type="GO" id="GO:0031011">
    <property type="term" value="C:Ino80 complex"/>
    <property type="evidence" value="ECO:0007669"/>
    <property type="project" value="InterPro"/>
</dbReference>
<feature type="region of interest" description="Disordered" evidence="1">
    <location>
        <begin position="525"/>
        <end position="552"/>
    </location>
</feature>
<dbReference type="InterPro" id="IPR025999">
    <property type="entry name" value="MCRS_N"/>
</dbReference>
<dbReference type="PANTHER" id="PTHR13233:SF13">
    <property type="entry name" value="FHA DOMAIN-CONTAINING PROTEIN"/>
    <property type="match status" value="1"/>
</dbReference>
<dbReference type="Pfam" id="PF13325">
    <property type="entry name" value="MCRS_N"/>
    <property type="match status" value="2"/>
</dbReference>
<keyword evidence="4" id="KW-1185">Reference proteome</keyword>
<dbReference type="PROSITE" id="PS50006">
    <property type="entry name" value="FHA_DOMAIN"/>
    <property type="match status" value="1"/>
</dbReference>
<evidence type="ECO:0000313" key="3">
    <source>
        <dbReference type="EMBL" id="KAK7850570.1"/>
    </source>
</evidence>
<sequence length="856" mass="94368">MAAVAAWIPEDDLLLKNAVEAGASLEALAKGAVRFSRKFTVRELRDRWHSLLYNPEISSEASARMVEYELSASTDSKNKSVQFPAKKRKLESVRELYYAMRLNSSSPKKKKMAAVAAWIPEDDLLLKNAVEAGASLEALAKGAVRFSRKFTVRELRDRWHSLLYNPEISSEASARMVEYELSASTDSKNKSVQFPAKKRKLESVRELYYAMRKRLRDESLESFELVVNGNGTNGDDNKVGYEGSCMIGDGVDDRFRFQNAAWVDNGRLRRVGDEKNGVLKDAHSNLGDSLGEFGNGEELGPSYVCPDMPIWKTIEDVSAPAMPINMSIEDGDKDQGVAETLIRPNNVDDDVGNSGTVLKDRHAGDLMISSLAATSDGDFVDRLLSLANEDELIFMDEDGKDTVGKSCCDNINSLLLSSPSKVHEDGDVADVCEPQTLVLKTCPAVSDGACTSELGVIADPSCSGHGDQLSVCPPQVNMSASTSVPDPITPELHDGELYCTLNTEDLEIPSNDDICLPVIQTNYREANNPSSSSGHQRNGEKEISLKKNDAPTLSFPASRLVGSGTLPETSPKHPIVGFGVKAELSHGSHLDADSKDFLRVDPRQGRSAHATPKLAMDGALKIEETNAPGLIGEHAMLHAQTGSNKKFLEPDSTVDQEESEDDDDIPCYSDIETMILRMDLCPDNQDLYSSREVSRYQHEETKRTIIRLEQCARSSMQRAIASQGALAILYGRHLKQYIKKTEVILGRATKDTAVDIDLGREGHANQVSRRQALIKMKEDGTFFLKNLGKSSIFLNGKEVGRGQLLNLNSGSLIEIREMSFVFEMNHKSVRQYLAKVVKKSQEKCTKFEWSPERGCQ</sequence>
<evidence type="ECO:0000259" key="2">
    <source>
        <dbReference type="PROSITE" id="PS50006"/>
    </source>
</evidence>
<dbReference type="CDD" id="cd22687">
    <property type="entry name" value="FHA_MCRS1"/>
    <property type="match status" value="1"/>
</dbReference>
<protein>
    <submittedName>
        <fullName evidence="3">Microspherule protein 1</fullName>
    </submittedName>
</protein>
<dbReference type="GO" id="GO:0071339">
    <property type="term" value="C:MLL1 complex"/>
    <property type="evidence" value="ECO:0007669"/>
    <property type="project" value="InterPro"/>
</dbReference>
<dbReference type="GO" id="GO:0002151">
    <property type="term" value="F:G-quadruplex RNA binding"/>
    <property type="evidence" value="ECO:0007669"/>
    <property type="project" value="InterPro"/>
</dbReference>
<accession>A0AAW0LH99</accession>
<dbReference type="AlphaFoldDB" id="A0AAW0LH99"/>
<dbReference type="GO" id="GO:0044545">
    <property type="term" value="C:NSL complex"/>
    <property type="evidence" value="ECO:0007669"/>
    <property type="project" value="TreeGrafter"/>
</dbReference>
<dbReference type="InterPro" id="IPR037912">
    <property type="entry name" value="MCRS1"/>
</dbReference>
<evidence type="ECO:0000256" key="1">
    <source>
        <dbReference type="SAM" id="MobiDB-lite"/>
    </source>
</evidence>
<dbReference type="Proteomes" id="UP000237347">
    <property type="component" value="Unassembled WGS sequence"/>
</dbReference>
<evidence type="ECO:0000313" key="4">
    <source>
        <dbReference type="Proteomes" id="UP000237347"/>
    </source>
</evidence>
<dbReference type="SUPFAM" id="SSF49879">
    <property type="entry name" value="SMAD/FHA domain"/>
    <property type="match status" value="1"/>
</dbReference>
<dbReference type="PANTHER" id="PTHR13233">
    <property type="entry name" value="MICROSPHERULE PROTEIN 1"/>
    <property type="match status" value="1"/>
</dbReference>
<dbReference type="FunFam" id="2.60.200.20:FF:000052">
    <property type="entry name" value="Microspherule protein 1"/>
    <property type="match status" value="1"/>
</dbReference>
<organism evidence="3 4">
    <name type="scientific">Quercus suber</name>
    <name type="common">Cork oak</name>
    <dbReference type="NCBI Taxonomy" id="58331"/>
    <lineage>
        <taxon>Eukaryota</taxon>
        <taxon>Viridiplantae</taxon>
        <taxon>Streptophyta</taxon>
        <taxon>Embryophyta</taxon>
        <taxon>Tracheophyta</taxon>
        <taxon>Spermatophyta</taxon>
        <taxon>Magnoliopsida</taxon>
        <taxon>eudicotyledons</taxon>
        <taxon>Gunneridae</taxon>
        <taxon>Pentapetalae</taxon>
        <taxon>rosids</taxon>
        <taxon>fabids</taxon>
        <taxon>Fagales</taxon>
        <taxon>Fagaceae</taxon>
        <taxon>Quercus</taxon>
    </lineage>
</organism>
<feature type="compositionally biased region" description="Basic and acidic residues" evidence="1">
    <location>
        <begin position="537"/>
        <end position="549"/>
    </location>
</feature>
<reference evidence="3 4" key="1">
    <citation type="journal article" date="2018" name="Sci. Data">
        <title>The draft genome sequence of cork oak.</title>
        <authorList>
            <person name="Ramos A.M."/>
            <person name="Usie A."/>
            <person name="Barbosa P."/>
            <person name="Barros P.M."/>
            <person name="Capote T."/>
            <person name="Chaves I."/>
            <person name="Simoes F."/>
            <person name="Abreu I."/>
            <person name="Carrasquinho I."/>
            <person name="Faro C."/>
            <person name="Guimaraes J.B."/>
            <person name="Mendonca D."/>
            <person name="Nobrega F."/>
            <person name="Rodrigues L."/>
            <person name="Saibo N.J.M."/>
            <person name="Varela M.C."/>
            <person name="Egas C."/>
            <person name="Matos J."/>
            <person name="Miguel C.M."/>
            <person name="Oliveira M.M."/>
            <person name="Ricardo C.P."/>
            <person name="Goncalves S."/>
        </authorList>
    </citation>
    <scope>NUCLEOTIDE SEQUENCE [LARGE SCALE GENOMIC DNA]</scope>
    <source>
        <strain evidence="4">cv. HL8</strain>
    </source>
</reference>
<feature type="compositionally biased region" description="Polar residues" evidence="1">
    <location>
        <begin position="525"/>
        <end position="536"/>
    </location>
</feature>
<dbReference type="EMBL" id="PKMF04000098">
    <property type="protein sequence ID" value="KAK7850570.1"/>
    <property type="molecule type" value="Genomic_DNA"/>
</dbReference>
<dbReference type="Pfam" id="PF00498">
    <property type="entry name" value="FHA"/>
    <property type="match status" value="1"/>
</dbReference>
<dbReference type="Gene3D" id="2.60.200.20">
    <property type="match status" value="1"/>
</dbReference>
<feature type="region of interest" description="Disordered" evidence="1">
    <location>
        <begin position="643"/>
        <end position="664"/>
    </location>
</feature>
<feature type="domain" description="FHA" evidence="2">
    <location>
        <begin position="743"/>
        <end position="799"/>
    </location>
</feature>
<name>A0AAW0LH99_QUESU</name>
<dbReference type="InterPro" id="IPR000253">
    <property type="entry name" value="FHA_dom"/>
</dbReference>
<dbReference type="InterPro" id="IPR008984">
    <property type="entry name" value="SMAD_FHA_dom_sf"/>
</dbReference>
<gene>
    <name evidence="3" type="primary">MCRS1</name>
    <name evidence="3" type="ORF">CFP56_000498</name>
</gene>